<gene>
    <name evidence="5" type="ORF">MIND_00137800</name>
</gene>
<dbReference type="Proteomes" id="UP000636479">
    <property type="component" value="Unassembled WGS sequence"/>
</dbReference>
<dbReference type="OrthoDB" id="2826244at2759"/>
<evidence type="ECO:0000256" key="3">
    <source>
        <dbReference type="ARBA" id="ARBA00023002"/>
    </source>
</evidence>
<keyword evidence="6" id="KW-1185">Reference proteome</keyword>
<dbReference type="PANTHER" id="PTHR47706:SF7">
    <property type="entry name" value="CIPA-LIKE, PUTATIVE (AFU_ORTHOLOGUE AFUA_1G01630)-RELATED"/>
    <property type="match status" value="1"/>
</dbReference>
<dbReference type="InterPro" id="IPR016040">
    <property type="entry name" value="NAD(P)-bd_dom"/>
</dbReference>
<accession>A0A8H6TGD9</accession>
<sequence>MSPIFAKDQATGFSNRIEKVAIVGAGGTIGSYFTKYLLATGKHQITALARENSKAHIPDVVHRIIIDYDDEYSLVEALKGQDLLVITLGVSAREEGGAVDTKLINAAAKAGVPYIMPNAYGPDPLNEGFVRTALTAPAALIEKLGVSKWIALSTGFWYELSLASGSFGIDVEEHTAKILDDGNTKITVSTWDQCGRAFAALLSLQRLREDENDKAPVLEDWANKVVYFSSFRVSQNDIFESAKRVTGTSESDWRIESIPSAVQYNDALEAVKKGDRSAFTRLLYARVLFPTGEGDHTRHGLANEALGLTEEDLDEATKAALRYGKAAAQSYGR</sequence>
<reference evidence="5" key="1">
    <citation type="submission" date="2020-05" db="EMBL/GenBank/DDBJ databases">
        <title>Mycena genomes resolve the evolution of fungal bioluminescence.</title>
        <authorList>
            <person name="Tsai I.J."/>
        </authorList>
    </citation>
    <scope>NUCLEOTIDE SEQUENCE</scope>
    <source>
        <strain evidence="5">171206Taipei</strain>
    </source>
</reference>
<proteinExistence type="inferred from homology"/>
<feature type="domain" description="NAD(P)-binding" evidence="4">
    <location>
        <begin position="24"/>
        <end position="117"/>
    </location>
</feature>
<comment type="similarity">
    <text evidence="1">Belongs to the NmrA-type oxidoreductase family. Isoflavone reductase subfamily.</text>
</comment>
<comment type="caution">
    <text evidence="5">The sequence shown here is derived from an EMBL/GenBank/DDBJ whole genome shotgun (WGS) entry which is preliminary data.</text>
</comment>
<dbReference type="InterPro" id="IPR051609">
    <property type="entry name" value="NmrA/Isoflavone_reductase-like"/>
</dbReference>
<dbReference type="GeneID" id="59340825"/>
<name>A0A8H6TGD9_9AGAR</name>
<evidence type="ECO:0000259" key="4">
    <source>
        <dbReference type="Pfam" id="PF13460"/>
    </source>
</evidence>
<organism evidence="5 6">
    <name type="scientific">Mycena indigotica</name>
    <dbReference type="NCBI Taxonomy" id="2126181"/>
    <lineage>
        <taxon>Eukaryota</taxon>
        <taxon>Fungi</taxon>
        <taxon>Dikarya</taxon>
        <taxon>Basidiomycota</taxon>
        <taxon>Agaricomycotina</taxon>
        <taxon>Agaricomycetes</taxon>
        <taxon>Agaricomycetidae</taxon>
        <taxon>Agaricales</taxon>
        <taxon>Marasmiineae</taxon>
        <taxon>Mycenaceae</taxon>
        <taxon>Mycena</taxon>
    </lineage>
</organism>
<dbReference type="GO" id="GO:0016491">
    <property type="term" value="F:oxidoreductase activity"/>
    <property type="evidence" value="ECO:0007669"/>
    <property type="project" value="UniProtKB-KW"/>
</dbReference>
<dbReference type="Pfam" id="PF13460">
    <property type="entry name" value="NAD_binding_10"/>
    <property type="match status" value="1"/>
</dbReference>
<dbReference type="InterPro" id="IPR036291">
    <property type="entry name" value="NAD(P)-bd_dom_sf"/>
</dbReference>
<dbReference type="EMBL" id="JACAZF010000001">
    <property type="protein sequence ID" value="KAF7316196.1"/>
    <property type="molecule type" value="Genomic_DNA"/>
</dbReference>
<dbReference type="SUPFAM" id="SSF51735">
    <property type="entry name" value="NAD(P)-binding Rossmann-fold domains"/>
    <property type="match status" value="1"/>
</dbReference>
<dbReference type="Gene3D" id="3.40.50.720">
    <property type="entry name" value="NAD(P)-binding Rossmann-like Domain"/>
    <property type="match status" value="1"/>
</dbReference>
<dbReference type="PANTHER" id="PTHR47706">
    <property type="entry name" value="NMRA-LIKE FAMILY PROTEIN"/>
    <property type="match status" value="1"/>
</dbReference>
<evidence type="ECO:0000256" key="2">
    <source>
        <dbReference type="ARBA" id="ARBA00022857"/>
    </source>
</evidence>
<dbReference type="AlphaFoldDB" id="A0A8H6TGD9"/>
<keyword evidence="2" id="KW-0521">NADP</keyword>
<dbReference type="RefSeq" id="XP_037226219.1">
    <property type="nucleotide sequence ID" value="XM_037358309.1"/>
</dbReference>
<keyword evidence="3" id="KW-0560">Oxidoreductase</keyword>
<protein>
    <submittedName>
        <fullName evidence="5">NAD(P)-bd-dom domain-containing protein</fullName>
    </submittedName>
</protein>
<evidence type="ECO:0000313" key="6">
    <source>
        <dbReference type="Proteomes" id="UP000636479"/>
    </source>
</evidence>
<evidence type="ECO:0000256" key="1">
    <source>
        <dbReference type="ARBA" id="ARBA00005725"/>
    </source>
</evidence>
<evidence type="ECO:0000313" key="5">
    <source>
        <dbReference type="EMBL" id="KAF7316196.1"/>
    </source>
</evidence>